<feature type="modified residue" description="4-aspartylphosphate" evidence="6">
    <location>
        <position position="57"/>
    </location>
</feature>
<evidence type="ECO:0000256" key="4">
    <source>
        <dbReference type="ARBA" id="ARBA00023125"/>
    </source>
</evidence>
<dbReference type="PROSITE" id="PS50110">
    <property type="entry name" value="RESPONSE_REGULATORY"/>
    <property type="match status" value="1"/>
</dbReference>
<reference evidence="9 10" key="1">
    <citation type="submission" date="2019-02" db="EMBL/GenBank/DDBJ databases">
        <title>Investigation of anaerobic lignin degradation for improved lignocellulosic biofuels.</title>
        <authorList>
            <person name="Deangelis K."/>
        </authorList>
    </citation>
    <scope>NUCLEOTIDE SEQUENCE [LARGE SCALE GENOMIC DNA]</scope>
    <source>
        <strain evidence="9 10">159R</strain>
    </source>
</reference>
<dbReference type="Gene3D" id="3.40.50.2300">
    <property type="match status" value="1"/>
</dbReference>
<proteinExistence type="predicted"/>
<evidence type="ECO:0000259" key="8">
    <source>
        <dbReference type="PROSITE" id="PS50110"/>
    </source>
</evidence>
<dbReference type="FunFam" id="1.10.10.10:FF:000153">
    <property type="entry name" value="LuxR family transcriptional regulator"/>
    <property type="match status" value="1"/>
</dbReference>
<accession>A0A4R1NHS6</accession>
<dbReference type="PANTHER" id="PTHR48111">
    <property type="entry name" value="REGULATOR OF RPOS"/>
    <property type="match status" value="1"/>
</dbReference>
<evidence type="ECO:0000256" key="2">
    <source>
        <dbReference type="ARBA" id="ARBA00023012"/>
    </source>
</evidence>
<dbReference type="SUPFAM" id="SSF52172">
    <property type="entry name" value="CheY-like"/>
    <property type="match status" value="1"/>
</dbReference>
<feature type="domain" description="Response regulatory" evidence="8">
    <location>
        <begin position="8"/>
        <end position="124"/>
    </location>
</feature>
<dbReference type="InterPro" id="IPR001789">
    <property type="entry name" value="Sig_transdc_resp-reg_receiver"/>
</dbReference>
<dbReference type="PROSITE" id="PS50043">
    <property type="entry name" value="HTH_LUXR_2"/>
    <property type="match status" value="1"/>
</dbReference>
<dbReference type="Gene3D" id="1.10.10.10">
    <property type="entry name" value="Winged helix-like DNA-binding domain superfamily/Winged helix DNA-binding domain"/>
    <property type="match status" value="1"/>
</dbReference>
<dbReference type="Pfam" id="PF00196">
    <property type="entry name" value="GerE"/>
    <property type="match status" value="1"/>
</dbReference>
<dbReference type="GO" id="GO:0006355">
    <property type="term" value="P:regulation of DNA-templated transcription"/>
    <property type="evidence" value="ECO:0007669"/>
    <property type="project" value="InterPro"/>
</dbReference>
<dbReference type="PANTHER" id="PTHR48111:SF1">
    <property type="entry name" value="TWO-COMPONENT RESPONSE REGULATOR ORR33"/>
    <property type="match status" value="1"/>
</dbReference>
<evidence type="ECO:0000259" key="7">
    <source>
        <dbReference type="PROSITE" id="PS50043"/>
    </source>
</evidence>
<dbReference type="Proteomes" id="UP000294555">
    <property type="component" value="Unassembled WGS sequence"/>
</dbReference>
<keyword evidence="2" id="KW-0902">Two-component regulatory system</keyword>
<dbReference type="InterPro" id="IPR016032">
    <property type="entry name" value="Sig_transdc_resp-reg_C-effctor"/>
</dbReference>
<evidence type="ECO:0000256" key="5">
    <source>
        <dbReference type="ARBA" id="ARBA00023163"/>
    </source>
</evidence>
<keyword evidence="1 6" id="KW-0597">Phosphoprotein</keyword>
<gene>
    <name evidence="9" type="ORF">EZJ58_5619</name>
</gene>
<dbReference type="SMART" id="SM00448">
    <property type="entry name" value="REC"/>
    <property type="match status" value="1"/>
</dbReference>
<dbReference type="SMART" id="SM00421">
    <property type="entry name" value="HTH_LUXR"/>
    <property type="match status" value="1"/>
</dbReference>
<name>A0A4R1NHS6_9GAMM</name>
<evidence type="ECO:0000313" key="9">
    <source>
        <dbReference type="EMBL" id="TCL07304.1"/>
    </source>
</evidence>
<dbReference type="AlphaFoldDB" id="A0A4R1NHS6"/>
<dbReference type="OrthoDB" id="8874570at2"/>
<dbReference type="InterPro" id="IPR000792">
    <property type="entry name" value="Tscrpt_reg_LuxR_C"/>
</dbReference>
<evidence type="ECO:0000256" key="6">
    <source>
        <dbReference type="PROSITE-ProRule" id="PRU00169"/>
    </source>
</evidence>
<evidence type="ECO:0000313" key="10">
    <source>
        <dbReference type="Proteomes" id="UP000294555"/>
    </source>
</evidence>
<dbReference type="InterPro" id="IPR011006">
    <property type="entry name" value="CheY-like_superfamily"/>
</dbReference>
<sequence length="304" mass="34078">MSPADKPTVLIVDDDINTVSMLNDNLDNAGFTVLVALEGSQALSITQQIVPNIILMDAMMPHLDGFETSRRLRLNPTLRHTPIIFMTGLSETRNVVDAFDIGVVDYVIKPIRIEELLARMRTHLHNSQLTSSAYNALESVGQLTCAFSPQGRLLWATPHSYRLLEQCCDKEFTLSRPFVNRLLAWLRSAPAQPLVLSGLALPLRLHLMRTTDNGELLLRLEETAKKDDECAILRRHFALTQRESEVMSWIAKGKTNREIGQILSLSPRTVNKHLEQIFRKLAVDNRTSAAALALRILESSPAHS</sequence>
<dbReference type="CDD" id="cd06170">
    <property type="entry name" value="LuxR_C_like"/>
    <property type="match status" value="1"/>
</dbReference>
<evidence type="ECO:0000256" key="3">
    <source>
        <dbReference type="ARBA" id="ARBA00023015"/>
    </source>
</evidence>
<organism evidence="9 10">
    <name type="scientific">Sodalis ligni</name>
    <dbReference type="NCBI Taxonomy" id="2697027"/>
    <lineage>
        <taxon>Bacteria</taxon>
        <taxon>Pseudomonadati</taxon>
        <taxon>Pseudomonadota</taxon>
        <taxon>Gammaproteobacteria</taxon>
        <taxon>Enterobacterales</taxon>
        <taxon>Bruguierivoracaceae</taxon>
        <taxon>Sodalis</taxon>
    </lineage>
</organism>
<dbReference type="SUPFAM" id="SSF46894">
    <property type="entry name" value="C-terminal effector domain of the bipartite response regulators"/>
    <property type="match status" value="1"/>
</dbReference>
<keyword evidence="5" id="KW-0804">Transcription</keyword>
<keyword evidence="4" id="KW-0238">DNA-binding</keyword>
<dbReference type="GO" id="GO:0005829">
    <property type="term" value="C:cytosol"/>
    <property type="evidence" value="ECO:0007669"/>
    <property type="project" value="TreeGrafter"/>
</dbReference>
<dbReference type="GO" id="GO:0000976">
    <property type="term" value="F:transcription cis-regulatory region binding"/>
    <property type="evidence" value="ECO:0007669"/>
    <property type="project" value="TreeGrafter"/>
</dbReference>
<comment type="caution">
    <text evidence="9">The sequence shown here is derived from an EMBL/GenBank/DDBJ whole genome shotgun (WGS) entry which is preliminary data.</text>
</comment>
<dbReference type="InterPro" id="IPR036388">
    <property type="entry name" value="WH-like_DNA-bd_sf"/>
</dbReference>
<dbReference type="PRINTS" id="PR00038">
    <property type="entry name" value="HTHLUXR"/>
</dbReference>
<dbReference type="InterPro" id="IPR039420">
    <property type="entry name" value="WalR-like"/>
</dbReference>
<dbReference type="GO" id="GO:0000156">
    <property type="term" value="F:phosphorelay response regulator activity"/>
    <property type="evidence" value="ECO:0007669"/>
    <property type="project" value="TreeGrafter"/>
</dbReference>
<protein>
    <submittedName>
        <fullName evidence="9">LuxR family two component transcriptional regulator</fullName>
    </submittedName>
</protein>
<evidence type="ECO:0000256" key="1">
    <source>
        <dbReference type="ARBA" id="ARBA00022553"/>
    </source>
</evidence>
<keyword evidence="10" id="KW-1185">Reference proteome</keyword>
<keyword evidence="3" id="KW-0805">Transcription regulation</keyword>
<dbReference type="Pfam" id="PF00072">
    <property type="entry name" value="Response_reg"/>
    <property type="match status" value="1"/>
</dbReference>
<dbReference type="EMBL" id="SJOI01000001">
    <property type="protein sequence ID" value="TCL07304.1"/>
    <property type="molecule type" value="Genomic_DNA"/>
</dbReference>
<dbReference type="RefSeq" id="WP_132927403.1">
    <property type="nucleotide sequence ID" value="NZ_SJOI01000001.1"/>
</dbReference>
<feature type="domain" description="HTH luxR-type" evidence="7">
    <location>
        <begin position="232"/>
        <end position="297"/>
    </location>
</feature>
<dbReference type="GO" id="GO:0032993">
    <property type="term" value="C:protein-DNA complex"/>
    <property type="evidence" value="ECO:0007669"/>
    <property type="project" value="TreeGrafter"/>
</dbReference>